<accession>A0AAD4DY45</accession>
<comment type="caution">
    <text evidence="3">The sequence shown here is derived from an EMBL/GenBank/DDBJ whole genome shotgun (WGS) entry which is preliminary data.</text>
</comment>
<evidence type="ECO:0000259" key="2">
    <source>
        <dbReference type="Pfam" id="PF20152"/>
    </source>
</evidence>
<proteinExistence type="predicted"/>
<dbReference type="EMBL" id="JABBWK010000072">
    <property type="protein sequence ID" value="KAG1895024.1"/>
    <property type="molecule type" value="Genomic_DNA"/>
</dbReference>
<keyword evidence="1" id="KW-0812">Transmembrane</keyword>
<gene>
    <name evidence="3" type="ORF">F5891DRAFT_932159</name>
</gene>
<keyword evidence="1" id="KW-0472">Membrane</keyword>
<dbReference type="AlphaFoldDB" id="A0AAD4DY45"/>
<evidence type="ECO:0000313" key="4">
    <source>
        <dbReference type="Proteomes" id="UP001195769"/>
    </source>
</evidence>
<dbReference type="InterPro" id="IPR045339">
    <property type="entry name" value="DUF6534"/>
</dbReference>
<feature type="domain" description="DUF6534" evidence="2">
    <location>
        <begin position="145"/>
        <end position="220"/>
    </location>
</feature>
<sequence length="221" mass="25381">LSGCVNMQFIVYCRVYFHESWRTKRMPAEVRLFDLCHSALVASAVWDSIIASDSGLDTLDTIPWYMLAISYKDNIILTHPLQFAYRIYRLQNKKFTVVIPIVCFAFKSLLCTQRDVLSGCALSRSFVVLKQIGFSWIFTMGLSLSTLVDIMITTFMCYFFRRTLQTDIYSSHSTIRIIDALTFWTIQNGSMTSTATIATLICWKVMPQNLIFLGIHFIVAK</sequence>
<keyword evidence="1" id="KW-1133">Transmembrane helix</keyword>
<feature type="transmembrane region" description="Helical" evidence="1">
    <location>
        <begin position="136"/>
        <end position="160"/>
    </location>
</feature>
<feature type="transmembrane region" description="Helical" evidence="1">
    <location>
        <begin position="95"/>
        <end position="116"/>
    </location>
</feature>
<name>A0AAD4DY45_9AGAM</name>
<protein>
    <recommendedName>
        <fullName evidence="2">DUF6534 domain-containing protein</fullName>
    </recommendedName>
</protein>
<organism evidence="3 4">
    <name type="scientific">Suillus fuscotomentosus</name>
    <dbReference type="NCBI Taxonomy" id="1912939"/>
    <lineage>
        <taxon>Eukaryota</taxon>
        <taxon>Fungi</taxon>
        <taxon>Dikarya</taxon>
        <taxon>Basidiomycota</taxon>
        <taxon>Agaricomycotina</taxon>
        <taxon>Agaricomycetes</taxon>
        <taxon>Agaricomycetidae</taxon>
        <taxon>Boletales</taxon>
        <taxon>Suillineae</taxon>
        <taxon>Suillaceae</taxon>
        <taxon>Suillus</taxon>
    </lineage>
</organism>
<feature type="non-terminal residue" evidence="3">
    <location>
        <position position="221"/>
    </location>
</feature>
<dbReference type="Pfam" id="PF20152">
    <property type="entry name" value="DUF6534"/>
    <property type="match status" value="1"/>
</dbReference>
<dbReference type="RefSeq" id="XP_041220600.1">
    <property type="nucleotide sequence ID" value="XM_041373979.1"/>
</dbReference>
<feature type="non-terminal residue" evidence="3">
    <location>
        <position position="1"/>
    </location>
</feature>
<dbReference type="GeneID" id="64668277"/>
<dbReference type="Proteomes" id="UP001195769">
    <property type="component" value="Unassembled WGS sequence"/>
</dbReference>
<reference evidence="3" key="1">
    <citation type="journal article" date="2020" name="New Phytol.">
        <title>Comparative genomics reveals dynamic genome evolution in host specialist ectomycorrhizal fungi.</title>
        <authorList>
            <person name="Lofgren L.A."/>
            <person name="Nguyen N.H."/>
            <person name="Vilgalys R."/>
            <person name="Ruytinx J."/>
            <person name="Liao H.L."/>
            <person name="Branco S."/>
            <person name="Kuo A."/>
            <person name="LaButti K."/>
            <person name="Lipzen A."/>
            <person name="Andreopoulos W."/>
            <person name="Pangilinan J."/>
            <person name="Riley R."/>
            <person name="Hundley H."/>
            <person name="Na H."/>
            <person name="Barry K."/>
            <person name="Grigoriev I.V."/>
            <person name="Stajich J.E."/>
            <person name="Kennedy P.G."/>
        </authorList>
    </citation>
    <scope>NUCLEOTIDE SEQUENCE</scope>
    <source>
        <strain evidence="3">FC203</strain>
    </source>
</reference>
<evidence type="ECO:0000313" key="3">
    <source>
        <dbReference type="EMBL" id="KAG1895024.1"/>
    </source>
</evidence>
<evidence type="ECO:0000256" key="1">
    <source>
        <dbReference type="SAM" id="Phobius"/>
    </source>
</evidence>
<keyword evidence="4" id="KW-1185">Reference proteome</keyword>